<gene>
    <name evidence="5" type="ORF">COZ78_00730</name>
</gene>
<protein>
    <submittedName>
        <fullName evidence="5">Glycosidase</fullName>
    </submittedName>
</protein>
<feature type="region of interest" description="Disordered" evidence="4">
    <location>
        <begin position="1"/>
        <end position="25"/>
    </location>
</feature>
<evidence type="ECO:0000256" key="2">
    <source>
        <dbReference type="ARBA" id="ARBA00022679"/>
    </source>
</evidence>
<comment type="similarity">
    <text evidence="3">Belongs to the glycosyl hydrolase 130 family.</text>
</comment>
<proteinExistence type="inferred from homology"/>
<dbReference type="EMBL" id="PFHV01000020">
    <property type="protein sequence ID" value="PIX03360.1"/>
    <property type="molecule type" value="Genomic_DNA"/>
</dbReference>
<dbReference type="GO" id="GO:0016798">
    <property type="term" value="F:hydrolase activity, acting on glycosyl bonds"/>
    <property type="evidence" value="ECO:0007669"/>
    <property type="project" value="UniProtKB-KW"/>
</dbReference>
<dbReference type="GO" id="GO:0016757">
    <property type="term" value="F:glycosyltransferase activity"/>
    <property type="evidence" value="ECO:0007669"/>
    <property type="project" value="UniProtKB-KW"/>
</dbReference>
<evidence type="ECO:0000313" key="5">
    <source>
        <dbReference type="EMBL" id="PIX03360.1"/>
    </source>
</evidence>
<dbReference type="Proteomes" id="UP000230505">
    <property type="component" value="Unassembled WGS sequence"/>
</dbReference>
<evidence type="ECO:0000256" key="3">
    <source>
        <dbReference type="ARBA" id="ARBA00024356"/>
    </source>
</evidence>
<dbReference type="PANTHER" id="PTHR34106:SF5">
    <property type="entry name" value="GLYCOSIDASE"/>
    <property type="match status" value="1"/>
</dbReference>
<keyword evidence="5" id="KW-0326">Glycosidase</keyword>
<accession>A0A2M7IYY3</accession>
<keyword evidence="1" id="KW-0328">Glycosyltransferase</keyword>
<evidence type="ECO:0000256" key="4">
    <source>
        <dbReference type="SAM" id="MobiDB-lite"/>
    </source>
</evidence>
<dbReference type="InterPro" id="IPR007184">
    <property type="entry name" value="Mannoside_phosphorylase"/>
</dbReference>
<dbReference type="Pfam" id="PF04041">
    <property type="entry name" value="Glyco_hydro_130"/>
    <property type="match status" value="1"/>
</dbReference>
<comment type="caution">
    <text evidence="5">The sequence shown here is derived from an EMBL/GenBank/DDBJ whole genome shotgun (WGS) entry which is preliminary data.</text>
</comment>
<dbReference type="PANTHER" id="PTHR34106">
    <property type="entry name" value="GLYCOSIDASE"/>
    <property type="match status" value="1"/>
</dbReference>
<organism evidence="5 6">
    <name type="scientific">bacterium (Candidatus Gribaldobacteria) CG_4_8_14_3_um_filter_42_11</name>
    <dbReference type="NCBI Taxonomy" id="2014267"/>
    <lineage>
        <taxon>Bacteria</taxon>
        <taxon>Candidatus Gribaldobacteria</taxon>
    </lineage>
</organism>
<name>A0A2M7IYY3_9BACT</name>
<dbReference type="SUPFAM" id="SSF75005">
    <property type="entry name" value="Arabinanase/levansucrase/invertase"/>
    <property type="match status" value="1"/>
</dbReference>
<dbReference type="Gene3D" id="2.115.10.20">
    <property type="entry name" value="Glycosyl hydrolase domain, family 43"/>
    <property type="match status" value="1"/>
</dbReference>
<dbReference type="PIRSF" id="PIRSF016202">
    <property type="entry name" value="PH1107"/>
    <property type="match status" value="1"/>
</dbReference>
<keyword evidence="2" id="KW-0808">Transferase</keyword>
<dbReference type="AlphaFoldDB" id="A0A2M7IYY3"/>
<dbReference type="CDD" id="cd18614">
    <property type="entry name" value="GH130"/>
    <property type="match status" value="1"/>
</dbReference>
<evidence type="ECO:0000313" key="6">
    <source>
        <dbReference type="Proteomes" id="UP000230505"/>
    </source>
</evidence>
<evidence type="ECO:0000256" key="1">
    <source>
        <dbReference type="ARBA" id="ARBA00022676"/>
    </source>
</evidence>
<reference evidence="6" key="1">
    <citation type="submission" date="2017-09" db="EMBL/GenBank/DDBJ databases">
        <title>Depth-based differentiation of microbial function through sediment-hosted aquifers and enrichment of novel symbionts in the deep terrestrial subsurface.</title>
        <authorList>
            <person name="Probst A.J."/>
            <person name="Ladd B."/>
            <person name="Jarett J.K."/>
            <person name="Geller-Mcgrath D.E."/>
            <person name="Sieber C.M.K."/>
            <person name="Emerson J.B."/>
            <person name="Anantharaman K."/>
            <person name="Thomas B.C."/>
            <person name="Malmstrom R."/>
            <person name="Stieglmeier M."/>
            <person name="Klingl A."/>
            <person name="Woyke T."/>
            <person name="Ryan C.M."/>
            <person name="Banfield J.F."/>
        </authorList>
    </citation>
    <scope>NUCLEOTIDE SEQUENCE [LARGE SCALE GENOMIC DNA]</scope>
</reference>
<feature type="compositionally biased region" description="Basic residues" evidence="4">
    <location>
        <begin position="9"/>
        <end position="25"/>
    </location>
</feature>
<dbReference type="InterPro" id="IPR023296">
    <property type="entry name" value="Glyco_hydro_beta-prop_sf"/>
</dbReference>
<sequence length="371" mass="42566">MKINFMPRHSNKSYKKNRKRKGYPKKITKKRGWKKTVPTLHKPPKNPIIVPIKEHGWESRQTFNPAVLFEDGKARLLYRAIGEDGVSRLGYAGSYDGINIDERLKEPVFTYSSSAPDYLKAQPYRAFEYVSGGSWAGCEDPRLTRIRDTIYMLFVSFDGWNIPRLAITSIGLEDFLKKRWKWGGVKIISPPGIIDKSGCLFPEKIKGKYVILHRIFPNILIDFVDDLDFKEGQYLKGEYSIKVRKNYWDSRKIGAGAPPIKTKYGWLLIYYGVDNRDPSKYKIGAMLLDLENPVKALYRTDEPILEPIEWYEQEGHKAGIVYPCGAVVIKSKLFVFYGGADTVVCVATANLEEFLQALMHTKKPKLKPVKK</sequence>
<keyword evidence="5" id="KW-0378">Hydrolase</keyword>